<feature type="domain" description="Peripheral subunit-binding (PSBD)" evidence="7">
    <location>
        <begin position="128"/>
        <end position="165"/>
    </location>
</feature>
<dbReference type="InterPro" id="IPR011053">
    <property type="entry name" value="Single_hybrid_motif"/>
</dbReference>
<dbReference type="InterPro" id="IPR004167">
    <property type="entry name" value="PSBD"/>
</dbReference>
<feature type="domain" description="Lipoyl-binding" evidence="6">
    <location>
        <begin position="2"/>
        <end position="77"/>
    </location>
</feature>
<dbReference type="RefSeq" id="WP_230841467.1">
    <property type="nucleotide sequence ID" value="NZ_CP063845.1"/>
</dbReference>
<dbReference type="PANTHER" id="PTHR23151">
    <property type="entry name" value="DIHYDROLIPOAMIDE ACETYL/SUCCINYL-TRANSFERASE-RELATED"/>
    <property type="match status" value="1"/>
</dbReference>
<feature type="compositionally biased region" description="Low complexity" evidence="5">
    <location>
        <begin position="91"/>
        <end position="120"/>
    </location>
</feature>
<dbReference type="InterPro" id="IPR000089">
    <property type="entry name" value="Biotin_lipoyl"/>
</dbReference>
<protein>
    <recommendedName>
        <fullName evidence="4">Dihydrolipoamide acetyltransferase component of pyruvate dehydrogenase complex</fullName>
        <ecNumber evidence="4">2.3.1.-</ecNumber>
    </recommendedName>
</protein>
<dbReference type="Gene3D" id="4.10.320.10">
    <property type="entry name" value="E3-binding domain"/>
    <property type="match status" value="1"/>
</dbReference>
<dbReference type="Gene3D" id="3.30.559.10">
    <property type="entry name" value="Chloramphenicol acetyltransferase-like domain"/>
    <property type="match status" value="1"/>
</dbReference>
<dbReference type="InterPro" id="IPR023213">
    <property type="entry name" value="CAT-like_dom_sf"/>
</dbReference>
<dbReference type="PANTHER" id="PTHR23151:SF75">
    <property type="entry name" value="DIHYDROLIPOYLLYSINE-RESIDUE ACETYLTRANSFERASE COMPONENT 5 OF PYRUVATE DEHYDROGENASE COMPLEX, CHLOROPLASTIC"/>
    <property type="match status" value="1"/>
</dbReference>
<comment type="similarity">
    <text evidence="2 4">Belongs to the 2-oxoacid dehydrogenase family.</text>
</comment>
<dbReference type="PROSITE" id="PS51826">
    <property type="entry name" value="PSBD"/>
    <property type="match status" value="1"/>
</dbReference>
<dbReference type="PROSITE" id="PS00189">
    <property type="entry name" value="LIPOYL"/>
    <property type="match status" value="1"/>
</dbReference>
<dbReference type="Gene3D" id="2.40.50.100">
    <property type="match status" value="1"/>
</dbReference>
<comment type="cofactor">
    <cofactor evidence="1 4">
        <name>(R)-lipoate</name>
        <dbReference type="ChEBI" id="CHEBI:83088"/>
    </cofactor>
</comment>
<dbReference type="EC" id="2.3.1.-" evidence="4"/>
<evidence type="ECO:0000313" key="9">
    <source>
        <dbReference type="Proteomes" id="UP001054846"/>
    </source>
</evidence>
<keyword evidence="9" id="KW-1185">Reference proteome</keyword>
<keyword evidence="4" id="KW-0808">Transferase</keyword>
<sequence length="412" mass="42563">MIREVTMPALSSTMTEGKIVTWKKQEGDAVSRSDILLVVESDKADMDVESFDEGILANILVSDGGSAPVGSVIALIAETEAEVAEAKKRAPSSTAAAPPAAAQAPSAPAPVAAAPTPASSGSNGGRIVASPNARRLAEQLGVDLASITGSGPGGRIVGEDVERAAASAKAPTPAPAAAAAKPAPAPAASGQPVAFSALQQAVNRNMEAALAIPAFRVGYTITTDGFDELHKSVKSKGVTVTTMLVKAVAITLAKHPLLFAAYSESGIRYHSAVNVAVAVAMEEGGLITPVLRAADSKDLYTLAREWKDLVERARLKKLQPEEYTSGNFTLSNLGMFGVDRFDAIVPPGTSAILAIGAAKPTVVVTEAGHIAIQKQMQVNLSGDHRVFYGTDGARFLQDLALLIEQSPQQLTL</sequence>
<dbReference type="InterPro" id="IPR045257">
    <property type="entry name" value="E2/Pdx1"/>
</dbReference>
<evidence type="ECO:0000313" key="8">
    <source>
        <dbReference type="EMBL" id="UFP94411.1"/>
    </source>
</evidence>
<evidence type="ECO:0000259" key="7">
    <source>
        <dbReference type="PROSITE" id="PS51826"/>
    </source>
</evidence>
<organism evidence="8 9">
    <name type="scientific">Gloeobacter morelensis MG652769</name>
    <dbReference type="NCBI Taxonomy" id="2781736"/>
    <lineage>
        <taxon>Bacteria</taxon>
        <taxon>Bacillati</taxon>
        <taxon>Cyanobacteriota</taxon>
        <taxon>Cyanophyceae</taxon>
        <taxon>Gloeobacterales</taxon>
        <taxon>Gloeobacteraceae</taxon>
        <taxon>Gloeobacter</taxon>
        <taxon>Gloeobacter morelensis</taxon>
    </lineage>
</organism>
<name>A0ABY3PL45_9CYAN</name>
<feature type="region of interest" description="Disordered" evidence="5">
    <location>
        <begin position="87"/>
        <end position="127"/>
    </location>
</feature>
<evidence type="ECO:0000259" key="6">
    <source>
        <dbReference type="PROSITE" id="PS50968"/>
    </source>
</evidence>
<dbReference type="InterPro" id="IPR003016">
    <property type="entry name" value="2-oxoA_DH_lipoyl-BS"/>
</dbReference>
<evidence type="ECO:0000256" key="1">
    <source>
        <dbReference type="ARBA" id="ARBA00001938"/>
    </source>
</evidence>
<dbReference type="Pfam" id="PF00198">
    <property type="entry name" value="2-oxoacid_dh"/>
    <property type="match status" value="1"/>
</dbReference>
<dbReference type="EMBL" id="CP063845">
    <property type="protein sequence ID" value="UFP94411.1"/>
    <property type="molecule type" value="Genomic_DNA"/>
</dbReference>
<dbReference type="InterPro" id="IPR001078">
    <property type="entry name" value="2-oxoacid_DH_actylTfrase"/>
</dbReference>
<proteinExistence type="inferred from homology"/>
<dbReference type="Pfam" id="PF00364">
    <property type="entry name" value="Biotin_lipoyl"/>
    <property type="match status" value="1"/>
</dbReference>
<accession>A0ABY3PL45</accession>
<dbReference type="SUPFAM" id="SSF51230">
    <property type="entry name" value="Single hybrid motif"/>
    <property type="match status" value="1"/>
</dbReference>
<dbReference type="Proteomes" id="UP001054846">
    <property type="component" value="Chromosome"/>
</dbReference>
<keyword evidence="4" id="KW-0012">Acyltransferase</keyword>
<evidence type="ECO:0000256" key="3">
    <source>
        <dbReference type="ARBA" id="ARBA00022823"/>
    </source>
</evidence>
<evidence type="ECO:0000256" key="5">
    <source>
        <dbReference type="SAM" id="MobiDB-lite"/>
    </source>
</evidence>
<dbReference type="InterPro" id="IPR036625">
    <property type="entry name" value="E3-bd_dom_sf"/>
</dbReference>
<evidence type="ECO:0000256" key="2">
    <source>
        <dbReference type="ARBA" id="ARBA00007317"/>
    </source>
</evidence>
<dbReference type="CDD" id="cd06849">
    <property type="entry name" value="lipoyl_domain"/>
    <property type="match status" value="1"/>
</dbReference>
<dbReference type="SUPFAM" id="SSF47005">
    <property type="entry name" value="Peripheral subunit-binding domain of 2-oxo acid dehydrogenase complex"/>
    <property type="match status" value="1"/>
</dbReference>
<feature type="region of interest" description="Disordered" evidence="5">
    <location>
        <begin position="164"/>
        <end position="186"/>
    </location>
</feature>
<reference evidence="8 9" key="1">
    <citation type="journal article" date="2021" name="Genome Biol. Evol.">
        <title>Complete Genome Sequencing of a Novel Gloeobacter Species from a Waterfall Cave in Mexico.</title>
        <authorList>
            <person name="Saw J.H."/>
            <person name="Cardona T."/>
            <person name="Montejano G."/>
        </authorList>
    </citation>
    <scope>NUCLEOTIDE SEQUENCE [LARGE SCALE GENOMIC DNA]</scope>
    <source>
        <strain evidence="8">MG652769</strain>
    </source>
</reference>
<dbReference type="SUPFAM" id="SSF52777">
    <property type="entry name" value="CoA-dependent acyltransferases"/>
    <property type="match status" value="1"/>
</dbReference>
<keyword evidence="3 4" id="KW-0450">Lipoyl</keyword>
<evidence type="ECO:0000256" key="4">
    <source>
        <dbReference type="RuleBase" id="RU003423"/>
    </source>
</evidence>
<dbReference type="Pfam" id="PF02817">
    <property type="entry name" value="E3_binding"/>
    <property type="match status" value="1"/>
</dbReference>
<dbReference type="PROSITE" id="PS50968">
    <property type="entry name" value="BIOTINYL_LIPOYL"/>
    <property type="match status" value="1"/>
</dbReference>
<gene>
    <name evidence="8" type="ORF">ISF26_22155</name>
</gene>